<accession>A0ACC2P300</accession>
<reference evidence="1" key="1">
    <citation type="submission" date="2023-04" db="EMBL/GenBank/DDBJ databases">
        <title>A chromosome-level genome assembly of the parasitoid wasp Eretmocerus hayati.</title>
        <authorList>
            <person name="Zhong Y."/>
            <person name="Liu S."/>
            <person name="Liu Y."/>
        </authorList>
    </citation>
    <scope>NUCLEOTIDE SEQUENCE</scope>
    <source>
        <strain evidence="1">ZJU_SS_LIU_2023</strain>
    </source>
</reference>
<gene>
    <name evidence="1" type="ORF">QAD02_013218</name>
</gene>
<dbReference type="Proteomes" id="UP001239111">
    <property type="component" value="Chromosome 2"/>
</dbReference>
<sequence length="160" mass="18377">MGPSPDTLLYNWDTVRANLAVKSQERNLVAARNATALIERMDNSLLETLLLLLNHILPTMGNLNGWMQTNDVLPGVYFHIREAFGDILDCILHRDYLQSTPVEEIDPQDPGHHRNPLVMTIVPCLEQILLIKEAENEALEHIQRYLIRLATQVSQRLERY</sequence>
<comment type="caution">
    <text evidence="1">The sequence shown here is derived from an EMBL/GenBank/DDBJ whole genome shotgun (WGS) entry which is preliminary data.</text>
</comment>
<evidence type="ECO:0000313" key="1">
    <source>
        <dbReference type="EMBL" id="KAJ8677431.1"/>
    </source>
</evidence>
<proteinExistence type="predicted"/>
<evidence type="ECO:0000313" key="2">
    <source>
        <dbReference type="Proteomes" id="UP001239111"/>
    </source>
</evidence>
<organism evidence="1 2">
    <name type="scientific">Eretmocerus hayati</name>
    <dbReference type="NCBI Taxonomy" id="131215"/>
    <lineage>
        <taxon>Eukaryota</taxon>
        <taxon>Metazoa</taxon>
        <taxon>Ecdysozoa</taxon>
        <taxon>Arthropoda</taxon>
        <taxon>Hexapoda</taxon>
        <taxon>Insecta</taxon>
        <taxon>Pterygota</taxon>
        <taxon>Neoptera</taxon>
        <taxon>Endopterygota</taxon>
        <taxon>Hymenoptera</taxon>
        <taxon>Apocrita</taxon>
        <taxon>Proctotrupomorpha</taxon>
        <taxon>Chalcidoidea</taxon>
        <taxon>Aphelinidae</taxon>
        <taxon>Aphelininae</taxon>
        <taxon>Eretmocerus</taxon>
    </lineage>
</organism>
<protein>
    <submittedName>
        <fullName evidence="1">Uncharacterized protein</fullName>
    </submittedName>
</protein>
<dbReference type="EMBL" id="CM056742">
    <property type="protein sequence ID" value="KAJ8677431.1"/>
    <property type="molecule type" value="Genomic_DNA"/>
</dbReference>
<name>A0ACC2P300_9HYME</name>
<keyword evidence="2" id="KW-1185">Reference proteome</keyword>